<protein>
    <submittedName>
        <fullName evidence="1">Uncharacterized protein</fullName>
    </submittedName>
</protein>
<reference evidence="1 2" key="1">
    <citation type="submission" date="2019-04" db="EMBL/GenBank/DDBJ databases">
        <title>Chromosome genome assembly for Takifugu flavidus.</title>
        <authorList>
            <person name="Xiao S."/>
        </authorList>
    </citation>
    <scope>NUCLEOTIDE SEQUENCE [LARGE SCALE GENOMIC DNA]</scope>
    <source>
        <strain evidence="1">HTHZ2018</strain>
        <tissue evidence="1">Muscle</tissue>
    </source>
</reference>
<comment type="caution">
    <text evidence="1">The sequence shown here is derived from an EMBL/GenBank/DDBJ whole genome shotgun (WGS) entry which is preliminary data.</text>
</comment>
<dbReference type="EMBL" id="RHFK02000004">
    <property type="protein sequence ID" value="TWW77378.1"/>
    <property type="molecule type" value="Genomic_DNA"/>
</dbReference>
<dbReference type="AlphaFoldDB" id="A0A5C6PFC7"/>
<organism evidence="1 2">
    <name type="scientific">Takifugu flavidus</name>
    <name type="common">sansaifugu</name>
    <dbReference type="NCBI Taxonomy" id="433684"/>
    <lineage>
        <taxon>Eukaryota</taxon>
        <taxon>Metazoa</taxon>
        <taxon>Chordata</taxon>
        <taxon>Craniata</taxon>
        <taxon>Vertebrata</taxon>
        <taxon>Euteleostomi</taxon>
        <taxon>Actinopterygii</taxon>
        <taxon>Neopterygii</taxon>
        <taxon>Teleostei</taxon>
        <taxon>Neoteleostei</taxon>
        <taxon>Acanthomorphata</taxon>
        <taxon>Eupercaria</taxon>
        <taxon>Tetraodontiformes</taxon>
        <taxon>Tetradontoidea</taxon>
        <taxon>Tetraodontidae</taxon>
        <taxon>Takifugu</taxon>
    </lineage>
</organism>
<accession>A0A5C6PFC7</accession>
<name>A0A5C6PFC7_9TELE</name>
<keyword evidence="2" id="KW-1185">Reference proteome</keyword>
<evidence type="ECO:0000313" key="2">
    <source>
        <dbReference type="Proteomes" id="UP000324091"/>
    </source>
</evidence>
<dbReference type="Proteomes" id="UP000324091">
    <property type="component" value="Chromosome 12"/>
</dbReference>
<gene>
    <name evidence="1" type="ORF">D4764_12G0007680</name>
</gene>
<feature type="non-terminal residue" evidence="1">
    <location>
        <position position="1"/>
    </location>
</feature>
<sequence>VAIKHVAKEKVLCKNKTENGK</sequence>
<evidence type="ECO:0000313" key="1">
    <source>
        <dbReference type="EMBL" id="TWW77378.1"/>
    </source>
</evidence>
<proteinExistence type="predicted"/>